<dbReference type="InterPro" id="IPR013538">
    <property type="entry name" value="ASHA1/2-like_C"/>
</dbReference>
<dbReference type="Pfam" id="PF08327">
    <property type="entry name" value="AHSA1"/>
    <property type="match status" value="1"/>
</dbReference>
<protein>
    <recommendedName>
        <fullName evidence="2">Activator of Hsp90 ATPase homologue 1/2-like C-terminal domain-containing protein</fullName>
    </recommendedName>
</protein>
<evidence type="ECO:0000256" key="1">
    <source>
        <dbReference type="ARBA" id="ARBA00006817"/>
    </source>
</evidence>
<evidence type="ECO:0000313" key="3">
    <source>
        <dbReference type="EMBL" id="SPF80017.1"/>
    </source>
</evidence>
<dbReference type="Proteomes" id="UP000244904">
    <property type="component" value="Unassembled WGS sequence"/>
</dbReference>
<dbReference type="CDD" id="cd08896">
    <property type="entry name" value="SRPBCC_CalC_Aha1-like_3"/>
    <property type="match status" value="1"/>
</dbReference>
<feature type="domain" description="Activator of Hsp90 ATPase homologue 1/2-like C-terminal" evidence="2">
    <location>
        <begin position="17"/>
        <end position="152"/>
    </location>
</feature>
<dbReference type="AlphaFoldDB" id="A0A2R8AVP8"/>
<comment type="similarity">
    <text evidence="1">Belongs to the AHA1 family.</text>
</comment>
<dbReference type="InterPro" id="IPR023393">
    <property type="entry name" value="START-like_dom_sf"/>
</dbReference>
<dbReference type="SUPFAM" id="SSF55961">
    <property type="entry name" value="Bet v1-like"/>
    <property type="match status" value="1"/>
</dbReference>
<keyword evidence="4" id="KW-1185">Reference proteome</keyword>
<proteinExistence type="inferred from homology"/>
<organism evidence="3 4">
    <name type="scientific">Pseudoprimorskyibacter insulae</name>
    <dbReference type="NCBI Taxonomy" id="1695997"/>
    <lineage>
        <taxon>Bacteria</taxon>
        <taxon>Pseudomonadati</taxon>
        <taxon>Pseudomonadota</taxon>
        <taxon>Alphaproteobacteria</taxon>
        <taxon>Rhodobacterales</taxon>
        <taxon>Paracoccaceae</taxon>
        <taxon>Pseudoprimorskyibacter</taxon>
    </lineage>
</organism>
<dbReference type="RefSeq" id="WP_181389418.1">
    <property type="nucleotide sequence ID" value="NZ_OMOJ01000002.1"/>
</dbReference>
<evidence type="ECO:0000313" key="4">
    <source>
        <dbReference type="Proteomes" id="UP000244904"/>
    </source>
</evidence>
<reference evidence="4" key="1">
    <citation type="submission" date="2018-03" db="EMBL/GenBank/DDBJ databases">
        <authorList>
            <person name="Rodrigo-Torres L."/>
            <person name="Arahal R. D."/>
            <person name="Lucena T."/>
        </authorList>
    </citation>
    <scope>NUCLEOTIDE SEQUENCE [LARGE SCALE GENOMIC DNA]</scope>
    <source>
        <strain evidence="4">CECT 8871</strain>
    </source>
</reference>
<sequence>MTQFNPVLDLELVRHIKASPETIYRCWTEPSLLEQWFCPKPWCVTDADIDPRPGGRFNFIMRGPEGEEVPYRTCFLEVIPNQKLVSTDALSEGYRPNDKVFLTSSITLTPQDGGTLYRAIAMHNTVEAKDQHEKMGFHDGWGAAATQLEDLAKSL</sequence>
<name>A0A2R8AVP8_9RHOB</name>
<dbReference type="Gene3D" id="3.30.530.20">
    <property type="match status" value="1"/>
</dbReference>
<dbReference type="EMBL" id="OMOJ01000002">
    <property type="protein sequence ID" value="SPF80017.1"/>
    <property type="molecule type" value="Genomic_DNA"/>
</dbReference>
<evidence type="ECO:0000259" key="2">
    <source>
        <dbReference type="Pfam" id="PF08327"/>
    </source>
</evidence>
<accession>A0A2R8AVP8</accession>
<gene>
    <name evidence="3" type="ORF">PRI8871_01819</name>
</gene>